<dbReference type="STRING" id="989403.SAMN05421798_101426"/>
<evidence type="ECO:0000313" key="1">
    <source>
        <dbReference type="EMBL" id="KZL20983.1"/>
    </source>
</evidence>
<evidence type="ECO:0000313" key="2">
    <source>
        <dbReference type="Proteomes" id="UP000076577"/>
    </source>
</evidence>
<dbReference type="EMBL" id="LMCB01000005">
    <property type="protein sequence ID" value="KZL20983.1"/>
    <property type="molecule type" value="Genomic_DNA"/>
</dbReference>
<dbReference type="PATRIC" id="fig|989403.3.peg.1048"/>
<protein>
    <submittedName>
        <fullName evidence="1">Uncharacterized protein</fullName>
    </submittedName>
</protein>
<name>A0A166AF14_9HYPH</name>
<accession>A0A166AF14</accession>
<dbReference type="AlphaFoldDB" id="A0A166AF14"/>
<organism evidence="1 2">
    <name type="scientific">Pseudovibrio axinellae</name>
    <dbReference type="NCBI Taxonomy" id="989403"/>
    <lineage>
        <taxon>Bacteria</taxon>
        <taxon>Pseudomonadati</taxon>
        <taxon>Pseudomonadota</taxon>
        <taxon>Alphaproteobacteria</taxon>
        <taxon>Hyphomicrobiales</taxon>
        <taxon>Stappiaceae</taxon>
        <taxon>Pseudovibrio</taxon>
    </lineage>
</organism>
<comment type="caution">
    <text evidence="1">The sequence shown here is derived from an EMBL/GenBank/DDBJ whole genome shotgun (WGS) entry which is preliminary data.</text>
</comment>
<sequence>MTSALKRRDSRTDAILLPDGGSKLFRKNRCFAKREEHGQRVCIKHANNFPMANLLDASREANLEPSQIGEAIDAMFC</sequence>
<reference evidence="1 2" key="1">
    <citation type="journal article" date="2016" name="Front. Microbiol.">
        <title>Comparative Genomic Analysis Reveals a Diverse Repertoire of Genes Involved in Prokaryote-Eukaryote Interactions within the Pseudovibrio Genus.</title>
        <authorList>
            <person name="Romano S."/>
            <person name="Fernandez-Guerra A."/>
            <person name="Reen F.J."/>
            <person name="Glockner F.O."/>
            <person name="Crowley S.P."/>
            <person name="O'Sullivan O."/>
            <person name="Cotter P.D."/>
            <person name="Adams C."/>
            <person name="Dobson A.D."/>
            <person name="O'Gara F."/>
        </authorList>
    </citation>
    <scope>NUCLEOTIDE SEQUENCE [LARGE SCALE GENOMIC DNA]</scope>
    <source>
        <strain evidence="1 2">Ad2</strain>
    </source>
</reference>
<dbReference type="Proteomes" id="UP000076577">
    <property type="component" value="Unassembled WGS sequence"/>
</dbReference>
<gene>
    <name evidence="1" type="ORF">PsAD2_00975</name>
</gene>
<keyword evidence="2" id="KW-1185">Reference proteome</keyword>
<proteinExistence type="predicted"/>